<protein>
    <recommendedName>
        <fullName evidence="6">protein xylosyltransferase</fullName>
        <ecNumber evidence="6">2.4.2.26</ecNumber>
    </recommendedName>
    <alternativeName>
        <fullName evidence="18">Peptide O-xylosyltransferase</fullName>
    </alternativeName>
</protein>
<dbReference type="InterPro" id="IPR043538">
    <property type="entry name" value="XYLT"/>
</dbReference>
<keyword evidence="7" id="KW-0328">Glycosyltransferase</keyword>
<gene>
    <name evidence="21" type="primary">oxt</name>
    <name evidence="21" type="ORF">SNAT2548_LOCUS25475</name>
</gene>
<keyword evidence="17" id="KW-0325">Glycoprotein</keyword>
<evidence type="ECO:0000256" key="13">
    <source>
        <dbReference type="ARBA" id="ARBA00022989"/>
    </source>
</evidence>
<dbReference type="PANTHER" id="PTHR46025:SF3">
    <property type="entry name" value="XYLOSYLTRANSFERASE OXT"/>
    <property type="match status" value="1"/>
</dbReference>
<organism evidence="21 22">
    <name type="scientific">Symbiodinium natans</name>
    <dbReference type="NCBI Taxonomy" id="878477"/>
    <lineage>
        <taxon>Eukaryota</taxon>
        <taxon>Sar</taxon>
        <taxon>Alveolata</taxon>
        <taxon>Dinophyceae</taxon>
        <taxon>Suessiales</taxon>
        <taxon>Symbiodiniaceae</taxon>
        <taxon>Symbiodinium</taxon>
    </lineage>
</organism>
<dbReference type="UniPathway" id="UPA00755"/>
<reference evidence="21" key="1">
    <citation type="submission" date="2021-02" db="EMBL/GenBank/DDBJ databases">
        <authorList>
            <person name="Dougan E. K."/>
            <person name="Rhodes N."/>
            <person name="Thang M."/>
            <person name="Chan C."/>
        </authorList>
    </citation>
    <scope>NUCLEOTIDE SEQUENCE</scope>
</reference>
<dbReference type="GO" id="GO:0000139">
    <property type="term" value="C:Golgi membrane"/>
    <property type="evidence" value="ECO:0007669"/>
    <property type="project" value="UniProtKB-SubCell"/>
</dbReference>
<dbReference type="AlphaFoldDB" id="A0A812RZD0"/>
<comment type="similarity">
    <text evidence="5">Belongs to the glycosyltransferase 14 family. XylT subfamily.</text>
</comment>
<evidence type="ECO:0000256" key="20">
    <source>
        <dbReference type="SAM" id="Phobius"/>
    </source>
</evidence>
<keyword evidence="10" id="KW-0479">Metal-binding</keyword>
<evidence type="ECO:0000256" key="17">
    <source>
        <dbReference type="ARBA" id="ARBA00023180"/>
    </source>
</evidence>
<dbReference type="PANTHER" id="PTHR46025">
    <property type="entry name" value="XYLOSYLTRANSFERASE OXT"/>
    <property type="match status" value="1"/>
</dbReference>
<keyword evidence="14" id="KW-0333">Golgi apparatus</keyword>
<dbReference type="GO" id="GO:0050650">
    <property type="term" value="P:chondroitin sulfate proteoglycan biosynthetic process"/>
    <property type="evidence" value="ECO:0007669"/>
    <property type="project" value="TreeGrafter"/>
</dbReference>
<evidence type="ECO:0000313" key="22">
    <source>
        <dbReference type="Proteomes" id="UP000604046"/>
    </source>
</evidence>
<keyword evidence="13 20" id="KW-1133">Transmembrane helix</keyword>
<evidence type="ECO:0000256" key="5">
    <source>
        <dbReference type="ARBA" id="ARBA00010195"/>
    </source>
</evidence>
<evidence type="ECO:0000256" key="12">
    <source>
        <dbReference type="ARBA" id="ARBA00022968"/>
    </source>
</evidence>
<feature type="transmembrane region" description="Helical" evidence="20">
    <location>
        <begin position="146"/>
        <end position="169"/>
    </location>
</feature>
<evidence type="ECO:0000256" key="10">
    <source>
        <dbReference type="ARBA" id="ARBA00022723"/>
    </source>
</evidence>
<dbReference type="InterPro" id="IPR003406">
    <property type="entry name" value="Glyco_trans_14"/>
</dbReference>
<evidence type="ECO:0000256" key="14">
    <source>
        <dbReference type="ARBA" id="ARBA00023034"/>
    </source>
</evidence>
<dbReference type="GO" id="GO:0046872">
    <property type="term" value="F:metal ion binding"/>
    <property type="evidence" value="ECO:0007669"/>
    <property type="project" value="UniProtKB-KW"/>
</dbReference>
<feature type="transmembrane region" description="Helical" evidence="20">
    <location>
        <begin position="113"/>
        <end position="134"/>
    </location>
</feature>
<comment type="subcellular location">
    <subcellularLocation>
        <location evidence="2">Endoplasmic reticulum membrane</location>
        <topology evidence="2">Single-pass type II membrane protein</topology>
    </subcellularLocation>
    <subcellularLocation>
        <location evidence="1">Golgi apparatus membrane</location>
        <topology evidence="1">Single-pass type II membrane protein</topology>
    </subcellularLocation>
</comment>
<name>A0A812RZD0_9DINO</name>
<dbReference type="Proteomes" id="UP000604046">
    <property type="component" value="Unassembled WGS sequence"/>
</dbReference>
<evidence type="ECO:0000256" key="11">
    <source>
        <dbReference type="ARBA" id="ARBA00022824"/>
    </source>
</evidence>
<evidence type="ECO:0000256" key="15">
    <source>
        <dbReference type="ARBA" id="ARBA00023136"/>
    </source>
</evidence>
<comment type="caution">
    <text evidence="21">The sequence shown here is derived from an EMBL/GenBank/DDBJ whole genome shotgun (WGS) entry which is preliminary data.</text>
</comment>
<keyword evidence="16" id="KW-1015">Disulfide bond</keyword>
<dbReference type="GO" id="GO:0005789">
    <property type="term" value="C:endoplasmic reticulum membrane"/>
    <property type="evidence" value="ECO:0007669"/>
    <property type="project" value="UniProtKB-SubCell"/>
</dbReference>
<evidence type="ECO:0000256" key="6">
    <source>
        <dbReference type="ARBA" id="ARBA00011972"/>
    </source>
</evidence>
<dbReference type="Pfam" id="PF02485">
    <property type="entry name" value="Branch"/>
    <property type="match status" value="1"/>
</dbReference>
<dbReference type="EMBL" id="CAJNDS010002395">
    <property type="protein sequence ID" value="CAE7459330.1"/>
    <property type="molecule type" value="Genomic_DNA"/>
</dbReference>
<keyword evidence="9 20" id="KW-0812">Transmembrane</keyword>
<evidence type="ECO:0000313" key="21">
    <source>
        <dbReference type="EMBL" id="CAE7459330.1"/>
    </source>
</evidence>
<evidence type="ECO:0000256" key="16">
    <source>
        <dbReference type="ARBA" id="ARBA00023157"/>
    </source>
</evidence>
<dbReference type="GO" id="GO:0030158">
    <property type="term" value="F:protein xylosyltransferase activity"/>
    <property type="evidence" value="ECO:0007669"/>
    <property type="project" value="UniProtKB-EC"/>
</dbReference>
<evidence type="ECO:0000256" key="4">
    <source>
        <dbReference type="ARBA" id="ARBA00005093"/>
    </source>
</evidence>
<evidence type="ECO:0000256" key="1">
    <source>
        <dbReference type="ARBA" id="ARBA00004323"/>
    </source>
</evidence>
<dbReference type="UniPathway" id="UPA00756"/>
<evidence type="ECO:0000256" key="2">
    <source>
        <dbReference type="ARBA" id="ARBA00004648"/>
    </source>
</evidence>
<evidence type="ECO:0000256" key="8">
    <source>
        <dbReference type="ARBA" id="ARBA00022679"/>
    </source>
</evidence>
<dbReference type="OrthoDB" id="424925at2759"/>
<comment type="pathway">
    <text evidence="4">Glycan metabolism; heparan sulfate biosynthesis.</text>
</comment>
<comment type="pathway">
    <text evidence="3">Glycan metabolism; chondroitin sulfate biosynthesis.</text>
</comment>
<proteinExistence type="inferred from homology"/>
<evidence type="ECO:0000256" key="18">
    <source>
        <dbReference type="ARBA" id="ARBA00042865"/>
    </source>
</evidence>
<comment type="catalytic activity">
    <reaction evidence="19">
        <text>UDP-alpha-D-xylose + L-seryl-[protein] = 3-O-(beta-D-xylosyl)-L-seryl-[protein] + UDP + H(+)</text>
        <dbReference type="Rhea" id="RHEA:50192"/>
        <dbReference type="Rhea" id="RHEA-COMP:9863"/>
        <dbReference type="Rhea" id="RHEA-COMP:12567"/>
        <dbReference type="ChEBI" id="CHEBI:15378"/>
        <dbReference type="ChEBI" id="CHEBI:29999"/>
        <dbReference type="ChEBI" id="CHEBI:57632"/>
        <dbReference type="ChEBI" id="CHEBI:58223"/>
        <dbReference type="ChEBI" id="CHEBI:132085"/>
        <dbReference type="EC" id="2.4.2.26"/>
    </reaction>
</comment>
<keyword evidence="15 20" id="KW-0472">Membrane</keyword>
<accession>A0A812RZD0</accession>
<dbReference type="GO" id="GO:0015012">
    <property type="term" value="P:heparan sulfate proteoglycan biosynthetic process"/>
    <property type="evidence" value="ECO:0007669"/>
    <property type="project" value="UniProtKB-UniPathway"/>
</dbReference>
<evidence type="ECO:0000256" key="7">
    <source>
        <dbReference type="ARBA" id="ARBA00022676"/>
    </source>
</evidence>
<evidence type="ECO:0000256" key="3">
    <source>
        <dbReference type="ARBA" id="ARBA00004840"/>
    </source>
</evidence>
<keyword evidence="8" id="KW-0808">Transferase</keyword>
<sequence length="1221" mass="134679">MDLCNLISFDWVCLLECPVASSEFVPATTAFLGSVELAGVGKSSATQVVMWRYDNQTNHVWRKIRDLDGFRASPEDSSAKRGVMIVSCSANIGPVLLQDGMQCQPQTPRLKFIILWALVLAHVLQNFILSSPIYTWSIFRARVVQWLMVPISAIASALASCFVTSAAVLSTADWQPHLWNDGGELMVTSKKRFVDMFNALPLACGSCGASVAGLRSGLTYLGNRLMDPRAHPPREGMTRIWKALAKSRPMLLWVGDWALPPKGIVLPTSTPATTNRQRVGGGTMVAKGDGDARVWQVSAQYRPRQTPHPAETQVRQAWELVEEANVVRQLFAQGLPFVLVAFQRRAEDGRAAAFWASWADTLPTLRARHPRVVAEVLNQAMAGQRPAWSSSRRRRRQSLRGWQRSAAASLGAAARVQLALRHGETAARRSPLRACPCSGGMADPPAAPLTALGAPVVECIVCCRAARHVQRRLCLATVNRSSTTRVGGSALLCQRALLRELDASSAALLDSHVRAGAASRMMFCDTPGSRTGLAGWPQRVRQHDVRGSSANFGAFKVQRRAERETRRNEVTTLALTTFGCGAASLLNAAVANDRQISFKECMRRSKGGDDSLRDVLKRASPSCRKGLRSFYCHRVAGVPAIRSSVPLENFCEDRADDPAHPSGRRVFQSSPALLARIAFFVLAYGYPLNVGRLLQRLAPASRHVLVHVDEKRPDYLQLLEESVGRLGLEDKVSLRSRYRVNRGGVSTLAVWLWGMSWLLQNVEGWDYYINLNDSDYPVADLASLRRFLWLNNGSNFVNIGSAYKDCDCGRYLVYECKDELYSIAPETRYPRRPELNHASGPNLVAITWDFAHYIDTNRDVALTPVQQVLEDLSILQQPDEKFFQTMSLNSPFCHRHVRWGFHIWDRPRLAPDASSPEVAGPELKMLSPPVLNESFWPLLAEVKSKGMAVFFARKFDNNLTLALQDRIDAAIDGRSADVAWGSAGPWLPVKAARRLAWLKALFQATTSALAPEKVAAWKEAPRDGVYFGMQRYRASCALPCAVLSKELLPARRCRVRGRAVLEELAFRPAEALNASATSRSPLLAALRVGSGWNPEHFSFDMVSVVPVEALGQVDVVLYWSHAAVRGGEDGTEGSQQLEVLWRSPSGRSASSVSPFRPQLLSWSRLPQDLADSPAAGKWRVEAWLGGAAIGSRSFFACEGLCEGSGLRKRTLIPWPSLPLRG</sequence>
<keyword evidence="22" id="KW-1185">Reference proteome</keyword>
<keyword evidence="11" id="KW-0256">Endoplasmic reticulum</keyword>
<dbReference type="EC" id="2.4.2.26" evidence="6"/>
<keyword evidence="12" id="KW-0735">Signal-anchor</keyword>
<evidence type="ECO:0000256" key="19">
    <source>
        <dbReference type="ARBA" id="ARBA00047847"/>
    </source>
</evidence>
<evidence type="ECO:0000256" key="9">
    <source>
        <dbReference type="ARBA" id="ARBA00022692"/>
    </source>
</evidence>